<evidence type="ECO:0000313" key="6">
    <source>
        <dbReference type="Proteomes" id="UP001200470"/>
    </source>
</evidence>
<comment type="caution">
    <text evidence="5">The sequence shown here is derived from an EMBL/GenBank/DDBJ whole genome shotgun (WGS) entry which is preliminary data.</text>
</comment>
<reference evidence="5 6" key="1">
    <citation type="submission" date="2020-12" db="EMBL/GenBank/DDBJ databases">
        <title>Whole genome sequences of gut porcine anaerobes.</title>
        <authorList>
            <person name="Kubasova T."/>
            <person name="Jahodarova E."/>
            <person name="Rychlik I."/>
        </authorList>
    </citation>
    <scope>NUCLEOTIDE SEQUENCE [LARGE SCALE GENOMIC DNA]</scope>
    <source>
        <strain evidence="5 6">An925</strain>
    </source>
</reference>
<evidence type="ECO:0000256" key="1">
    <source>
        <dbReference type="ARBA" id="ARBA00008668"/>
    </source>
</evidence>
<dbReference type="InterPro" id="IPR013830">
    <property type="entry name" value="SGNH_hydro"/>
</dbReference>
<accession>A0ABS9CH40</accession>
<name>A0ABS9CH40_9BACT</name>
<dbReference type="EMBL" id="JADYTN010000010">
    <property type="protein sequence ID" value="MCF2563628.1"/>
    <property type="molecule type" value="Genomic_DNA"/>
</dbReference>
<proteinExistence type="inferred from homology"/>
<comment type="similarity">
    <text evidence="1">Belongs to the 'GDSL' lipolytic enzyme family.</text>
</comment>
<organism evidence="5 6">
    <name type="scientific">Xylanibacter brevis</name>
    <dbReference type="NCBI Taxonomy" id="83231"/>
    <lineage>
        <taxon>Bacteria</taxon>
        <taxon>Pseudomonadati</taxon>
        <taxon>Bacteroidota</taxon>
        <taxon>Bacteroidia</taxon>
        <taxon>Bacteroidales</taxon>
        <taxon>Prevotellaceae</taxon>
        <taxon>Xylanibacter</taxon>
    </lineage>
</organism>
<keyword evidence="2" id="KW-0378">Hydrolase</keyword>
<dbReference type="Proteomes" id="UP001200470">
    <property type="component" value="Unassembled WGS sequence"/>
</dbReference>
<keyword evidence="6" id="KW-1185">Reference proteome</keyword>
<feature type="signal peptide" evidence="3">
    <location>
        <begin position="1"/>
        <end position="21"/>
    </location>
</feature>
<protein>
    <submittedName>
        <fullName evidence="5">Rhamnogalacturonan acetylesterase</fullName>
    </submittedName>
</protein>
<dbReference type="PANTHER" id="PTHR43695">
    <property type="entry name" value="PUTATIVE (AFU_ORTHOLOGUE AFUA_2G17250)-RELATED"/>
    <property type="match status" value="1"/>
</dbReference>
<evidence type="ECO:0000256" key="3">
    <source>
        <dbReference type="SAM" id="SignalP"/>
    </source>
</evidence>
<keyword evidence="3" id="KW-0732">Signal</keyword>
<evidence type="ECO:0000259" key="4">
    <source>
        <dbReference type="Pfam" id="PF13472"/>
    </source>
</evidence>
<dbReference type="CDD" id="cd01821">
    <property type="entry name" value="Rhamnogalacturan_acetylesterase_like"/>
    <property type="match status" value="1"/>
</dbReference>
<sequence length="306" mass="34351">MKKIGRWFMLAVMFCVVCAFQADHVTTIFIIGDSTAAQKDLSTGSPERGWGMALQCYFDSTFVRVDNHAVNGRSSKSFINEKRWDKVLSLLKPGDYVIIQFGHNDEKPKADRHTDPGSTFDYNLAKFVRETREKGGIPILMNAVVRRNWLPADQAQTAKPVGQKIDDENLRNTVATGKVTSAAKAKRKKKETAVELPHVLVDTHGLYIVAPRDVAQRMNVHFVDANRITHLLEDSLGEEGSKKLHMIYAPGEHPAIPQGRQDNTHYNIYGAHMVAQRLADALCKEIPLLSRYRTSGDVCNLEKTKH</sequence>
<dbReference type="InterPro" id="IPR036514">
    <property type="entry name" value="SGNH_hydro_sf"/>
</dbReference>
<feature type="chain" id="PRO_5045640748" evidence="3">
    <location>
        <begin position="22"/>
        <end position="306"/>
    </location>
</feature>
<evidence type="ECO:0000256" key="2">
    <source>
        <dbReference type="ARBA" id="ARBA00022801"/>
    </source>
</evidence>
<dbReference type="SUPFAM" id="SSF52266">
    <property type="entry name" value="SGNH hydrolase"/>
    <property type="match status" value="1"/>
</dbReference>
<evidence type="ECO:0000313" key="5">
    <source>
        <dbReference type="EMBL" id="MCF2563628.1"/>
    </source>
</evidence>
<gene>
    <name evidence="5" type="ORF">I6E12_05835</name>
</gene>
<dbReference type="Gene3D" id="3.40.50.1110">
    <property type="entry name" value="SGNH hydrolase"/>
    <property type="match status" value="1"/>
</dbReference>
<dbReference type="InterPro" id="IPR037459">
    <property type="entry name" value="RhgT-like"/>
</dbReference>
<dbReference type="PANTHER" id="PTHR43695:SF1">
    <property type="entry name" value="RHAMNOGALACTURONAN ACETYLESTERASE"/>
    <property type="match status" value="1"/>
</dbReference>
<feature type="domain" description="SGNH hydrolase-type esterase" evidence="4">
    <location>
        <begin position="31"/>
        <end position="169"/>
    </location>
</feature>
<dbReference type="Pfam" id="PF13472">
    <property type="entry name" value="Lipase_GDSL_2"/>
    <property type="match status" value="1"/>
</dbReference>